<protein>
    <submittedName>
        <fullName evidence="7">O-antigen ligase-related protein</fullName>
    </submittedName>
</protein>
<evidence type="ECO:0000313" key="8">
    <source>
        <dbReference type="Proteomes" id="UP000034471"/>
    </source>
</evidence>
<dbReference type="EMBL" id="LBTJ01000051">
    <property type="protein sequence ID" value="KKQ36891.1"/>
    <property type="molecule type" value="Genomic_DNA"/>
</dbReference>
<feature type="transmembrane region" description="Helical" evidence="5">
    <location>
        <begin position="135"/>
        <end position="156"/>
    </location>
</feature>
<feature type="transmembrane region" description="Helical" evidence="5">
    <location>
        <begin position="266"/>
        <end position="288"/>
    </location>
</feature>
<dbReference type="AlphaFoldDB" id="A0A0G0K8F2"/>
<evidence type="ECO:0000256" key="2">
    <source>
        <dbReference type="ARBA" id="ARBA00022692"/>
    </source>
</evidence>
<evidence type="ECO:0000313" key="7">
    <source>
        <dbReference type="EMBL" id="KKQ36891.1"/>
    </source>
</evidence>
<comment type="subcellular location">
    <subcellularLocation>
        <location evidence="1">Membrane</location>
        <topology evidence="1">Multi-pass membrane protein</topology>
    </subcellularLocation>
</comment>
<feature type="transmembrane region" description="Helical" evidence="5">
    <location>
        <begin position="374"/>
        <end position="393"/>
    </location>
</feature>
<dbReference type="STRING" id="1618481.US54_C0051G0002"/>
<keyword evidence="4 5" id="KW-0472">Membrane</keyword>
<gene>
    <name evidence="7" type="ORF">US54_C0051G0002</name>
</gene>
<dbReference type="Proteomes" id="UP000034471">
    <property type="component" value="Unassembled WGS sequence"/>
</dbReference>
<reference evidence="7 8" key="1">
    <citation type="journal article" date="2015" name="Nature">
        <title>rRNA introns, odd ribosomes, and small enigmatic genomes across a large radiation of phyla.</title>
        <authorList>
            <person name="Brown C.T."/>
            <person name="Hug L.A."/>
            <person name="Thomas B.C."/>
            <person name="Sharon I."/>
            <person name="Castelle C.J."/>
            <person name="Singh A."/>
            <person name="Wilkins M.J."/>
            <person name="Williams K.H."/>
            <person name="Banfield J.F."/>
        </authorList>
    </citation>
    <scope>NUCLEOTIDE SEQUENCE [LARGE SCALE GENOMIC DNA]</scope>
</reference>
<dbReference type="GO" id="GO:0016020">
    <property type="term" value="C:membrane"/>
    <property type="evidence" value="ECO:0007669"/>
    <property type="project" value="UniProtKB-SubCell"/>
</dbReference>
<accession>A0A0G0K8F2</accession>
<dbReference type="GO" id="GO:0016874">
    <property type="term" value="F:ligase activity"/>
    <property type="evidence" value="ECO:0007669"/>
    <property type="project" value="UniProtKB-KW"/>
</dbReference>
<feature type="transmembrane region" description="Helical" evidence="5">
    <location>
        <begin position="82"/>
        <end position="101"/>
    </location>
</feature>
<feature type="transmembrane region" description="Helical" evidence="5">
    <location>
        <begin position="342"/>
        <end position="362"/>
    </location>
</feature>
<evidence type="ECO:0000256" key="3">
    <source>
        <dbReference type="ARBA" id="ARBA00022989"/>
    </source>
</evidence>
<evidence type="ECO:0000256" key="4">
    <source>
        <dbReference type="ARBA" id="ARBA00023136"/>
    </source>
</evidence>
<dbReference type="Pfam" id="PF04932">
    <property type="entry name" value="Wzy_C"/>
    <property type="match status" value="1"/>
</dbReference>
<keyword evidence="3 5" id="KW-1133">Transmembrane helix</keyword>
<dbReference type="PANTHER" id="PTHR37422:SF17">
    <property type="entry name" value="O-ANTIGEN LIGASE"/>
    <property type="match status" value="1"/>
</dbReference>
<organism evidence="7 8">
    <name type="scientific">Candidatus Roizmanbacteria bacterium GW2011_GWA2_37_7</name>
    <dbReference type="NCBI Taxonomy" id="1618481"/>
    <lineage>
        <taxon>Bacteria</taxon>
        <taxon>Candidatus Roizmaniibacteriota</taxon>
    </lineage>
</organism>
<keyword evidence="7" id="KW-0436">Ligase</keyword>
<feature type="transmembrane region" description="Helical" evidence="5">
    <location>
        <begin position="12"/>
        <end position="37"/>
    </location>
</feature>
<feature type="transmembrane region" description="Helical" evidence="5">
    <location>
        <begin position="229"/>
        <end position="254"/>
    </location>
</feature>
<dbReference type="InterPro" id="IPR007016">
    <property type="entry name" value="O-antigen_ligase-rel_domated"/>
</dbReference>
<evidence type="ECO:0000256" key="1">
    <source>
        <dbReference type="ARBA" id="ARBA00004141"/>
    </source>
</evidence>
<name>A0A0G0K8F2_9BACT</name>
<sequence length="414" mass="47363">MKHETFLTKIQLWIAYLLMFLLPTQLGTFFFIPQSYIDGIRIDYLAPSLYLNDLIIIFLALISIIVIIRSNKLITLIKKTSVLFRNKVTIGIFILILVNIFFSLEPIIAICKFMKLFELVIVFLFIKNIKVPSKTILLIILFSTFLQLSLVTMQILNQGSMQGIWYFFGERSFNISTPGIAKTAINGIEIMRGYGTFSHPNSMAGFYLLLYGFVSSHKPFHKYQLLQKLLLSISLLLILFSFSKIAILGLLGLVVYTNFQKKTNCFLCHVSKIIVPIVLGGIFLTAVGDPDSFDKRLWLAQSAVQIIKEHIVFGVGFGNYLIAQSRFSIPYPYFFLQPVHNIFLLALAEMGIPLFLTMVYLIQSGLKKLRTPEVRNMLLVIILFTGMFDHYWLTLQQNMLLIPVVFGLLQHEKV</sequence>
<feature type="domain" description="O-antigen ligase-related" evidence="6">
    <location>
        <begin position="230"/>
        <end position="357"/>
    </location>
</feature>
<comment type="caution">
    <text evidence="7">The sequence shown here is derived from an EMBL/GenBank/DDBJ whole genome shotgun (WGS) entry which is preliminary data.</text>
</comment>
<evidence type="ECO:0000256" key="5">
    <source>
        <dbReference type="SAM" id="Phobius"/>
    </source>
</evidence>
<dbReference type="PANTHER" id="PTHR37422">
    <property type="entry name" value="TEICHURONIC ACID BIOSYNTHESIS PROTEIN TUAE"/>
    <property type="match status" value="1"/>
</dbReference>
<evidence type="ECO:0000259" key="6">
    <source>
        <dbReference type="Pfam" id="PF04932"/>
    </source>
</evidence>
<proteinExistence type="predicted"/>
<feature type="transmembrane region" description="Helical" evidence="5">
    <location>
        <begin position="49"/>
        <end position="70"/>
    </location>
</feature>
<dbReference type="InterPro" id="IPR051533">
    <property type="entry name" value="WaaL-like"/>
</dbReference>
<keyword evidence="2 5" id="KW-0812">Transmembrane</keyword>